<evidence type="ECO:0000313" key="3">
    <source>
        <dbReference type="Proteomes" id="UP001153069"/>
    </source>
</evidence>
<sequence length="271" mass="29085">MHRSINSPMMKDNDGSADPSTSTSTSTPREHVHGYKKLVDYSSRRAATTTSGTHASTFTGSTRPSRRRGSMGTSTTCTGTGTGTGTCINSSIPEPVASGKLQDSISTFGTMHTGTGTTGTTWTWSRSTINRSTQAVNFNHGSGHSRSKEGERRSKMNWLANNTPKRSLHNSYYAAACPKRACAPPVVLKVIFPKGKEPVQAQCHALNGNTDDNDDDNNTAVDVDNVDVDIDISISLRTLTGQKPKLAACTRRRSSTSFVAGSQIKTYSLVY</sequence>
<accession>A0A9N8HXN5</accession>
<feature type="compositionally biased region" description="Basic and acidic residues" evidence="1">
    <location>
        <begin position="28"/>
        <end position="43"/>
    </location>
</feature>
<feature type="region of interest" description="Disordered" evidence="1">
    <location>
        <begin position="1"/>
        <end position="95"/>
    </location>
</feature>
<proteinExistence type="predicted"/>
<organism evidence="2 3">
    <name type="scientific">Seminavis robusta</name>
    <dbReference type="NCBI Taxonomy" id="568900"/>
    <lineage>
        <taxon>Eukaryota</taxon>
        <taxon>Sar</taxon>
        <taxon>Stramenopiles</taxon>
        <taxon>Ochrophyta</taxon>
        <taxon>Bacillariophyta</taxon>
        <taxon>Bacillariophyceae</taxon>
        <taxon>Bacillariophycidae</taxon>
        <taxon>Naviculales</taxon>
        <taxon>Naviculaceae</taxon>
        <taxon>Seminavis</taxon>
    </lineage>
</organism>
<dbReference type="EMBL" id="CAICTM010002554">
    <property type="protein sequence ID" value="CAB9529601.1"/>
    <property type="molecule type" value="Genomic_DNA"/>
</dbReference>
<feature type="compositionally biased region" description="Low complexity" evidence="1">
    <location>
        <begin position="70"/>
        <end position="79"/>
    </location>
</feature>
<comment type="caution">
    <text evidence="2">The sequence shown here is derived from an EMBL/GenBank/DDBJ whole genome shotgun (WGS) entry which is preliminary data.</text>
</comment>
<dbReference type="AlphaFoldDB" id="A0A9N8HXN5"/>
<gene>
    <name evidence="2" type="ORF">SEMRO_2556_G331151.1</name>
</gene>
<dbReference type="Proteomes" id="UP001153069">
    <property type="component" value="Unassembled WGS sequence"/>
</dbReference>
<reference evidence="2" key="1">
    <citation type="submission" date="2020-06" db="EMBL/GenBank/DDBJ databases">
        <authorList>
            <consortium name="Plant Systems Biology data submission"/>
        </authorList>
    </citation>
    <scope>NUCLEOTIDE SEQUENCE</scope>
    <source>
        <strain evidence="2">D6</strain>
    </source>
</reference>
<keyword evidence="3" id="KW-1185">Reference proteome</keyword>
<evidence type="ECO:0000256" key="1">
    <source>
        <dbReference type="SAM" id="MobiDB-lite"/>
    </source>
</evidence>
<name>A0A9N8HXN5_9STRA</name>
<protein>
    <submittedName>
        <fullName evidence="2">Uncharacterized protein</fullName>
    </submittedName>
</protein>
<evidence type="ECO:0000313" key="2">
    <source>
        <dbReference type="EMBL" id="CAB9529601.1"/>
    </source>
</evidence>
<feature type="compositionally biased region" description="Low complexity" evidence="1">
    <location>
        <begin position="44"/>
        <end position="63"/>
    </location>
</feature>